<dbReference type="RefSeq" id="WP_274354073.1">
    <property type="nucleotide sequence ID" value="NZ_JAQZSM010000033.1"/>
</dbReference>
<comment type="caution">
    <text evidence="1">The sequence shown here is derived from an EMBL/GenBank/DDBJ whole genome shotgun (WGS) entry which is preliminary data.</text>
</comment>
<keyword evidence="2" id="KW-1185">Reference proteome</keyword>
<dbReference type="Proteomes" id="UP001431784">
    <property type="component" value="Unassembled WGS sequence"/>
</dbReference>
<protein>
    <submittedName>
        <fullName evidence="1">Uncharacterized protein</fullName>
    </submittedName>
</protein>
<gene>
    <name evidence="1" type="ORF">PUT78_20245</name>
</gene>
<evidence type="ECO:0000313" key="2">
    <source>
        <dbReference type="Proteomes" id="UP001431784"/>
    </source>
</evidence>
<organism evidence="1 2">
    <name type="scientific">Roseinatronobacter alkalisoli</name>
    <dbReference type="NCBI Taxonomy" id="3028235"/>
    <lineage>
        <taxon>Bacteria</taxon>
        <taxon>Pseudomonadati</taxon>
        <taxon>Pseudomonadota</taxon>
        <taxon>Alphaproteobacteria</taxon>
        <taxon>Rhodobacterales</taxon>
        <taxon>Paracoccaceae</taxon>
        <taxon>Roseinatronobacter</taxon>
    </lineage>
</organism>
<dbReference type="EMBL" id="JAQZSM010000033">
    <property type="protein sequence ID" value="MDD7973405.1"/>
    <property type="molecule type" value="Genomic_DNA"/>
</dbReference>
<accession>A0ABT5TE62</accession>
<reference evidence="1" key="1">
    <citation type="submission" date="2023-02" db="EMBL/GenBank/DDBJ databases">
        <title>Description of Roseinatronobacter alkalisoli sp. nov., an alkaliphilic bacerium isolated from soda soil.</title>
        <authorList>
            <person name="Wei W."/>
        </authorList>
    </citation>
    <scope>NUCLEOTIDE SEQUENCE</scope>
    <source>
        <strain evidence="1">HJB301</strain>
    </source>
</reference>
<evidence type="ECO:0000313" key="1">
    <source>
        <dbReference type="EMBL" id="MDD7973405.1"/>
    </source>
</evidence>
<name>A0ABT5TE62_9RHOB</name>
<sequence length="188" mass="21466">MSNFDESAVRLQIEWSLAEDHLAARYNVENRSSETLLVFDRLYRTARSGERSVVPDLAWRWLEADGRYIVAKYVPPIPEGMLLEAPELPYARLLPPGERLTGQVLLPVPLDEKWPYAESPVAPKTNTVDNLEFWLGYAWAESDMQMRRIKTDNETVFSVDFGWAKPRQSLLQVTTTGINLPMAADGQR</sequence>
<proteinExistence type="predicted"/>